<keyword evidence="8" id="KW-1185">Reference proteome</keyword>
<evidence type="ECO:0000256" key="1">
    <source>
        <dbReference type="ARBA" id="ARBA00007074"/>
    </source>
</evidence>
<evidence type="ECO:0000259" key="6">
    <source>
        <dbReference type="PROSITE" id="PS51935"/>
    </source>
</evidence>
<gene>
    <name evidence="7" type="ORF">FYJ84_05700</name>
</gene>
<proteinExistence type="inferred from homology"/>
<name>A0A6I2UAD9_9FIRM</name>
<evidence type="ECO:0000256" key="3">
    <source>
        <dbReference type="ARBA" id="ARBA00022801"/>
    </source>
</evidence>
<dbReference type="PANTHER" id="PTHR47053">
    <property type="entry name" value="MUREIN DD-ENDOPEPTIDASE MEPH-RELATED"/>
    <property type="match status" value="1"/>
</dbReference>
<evidence type="ECO:0000313" key="8">
    <source>
        <dbReference type="Proteomes" id="UP000433181"/>
    </source>
</evidence>
<feature type="signal peptide" evidence="5">
    <location>
        <begin position="1"/>
        <end position="31"/>
    </location>
</feature>
<feature type="chain" id="PRO_5026177064" evidence="5">
    <location>
        <begin position="32"/>
        <end position="266"/>
    </location>
</feature>
<keyword evidence="2" id="KW-0645">Protease</keyword>
<comment type="similarity">
    <text evidence="1">Belongs to the peptidase C40 family.</text>
</comment>
<dbReference type="InterPro" id="IPR036366">
    <property type="entry name" value="PGBDSf"/>
</dbReference>
<organism evidence="7 8">
    <name type="scientific">Anaerovibrio slackiae</name>
    <dbReference type="NCBI Taxonomy" id="2652309"/>
    <lineage>
        <taxon>Bacteria</taxon>
        <taxon>Bacillati</taxon>
        <taxon>Bacillota</taxon>
        <taxon>Negativicutes</taxon>
        <taxon>Selenomonadales</taxon>
        <taxon>Selenomonadaceae</taxon>
        <taxon>Anaerovibrio</taxon>
    </lineage>
</organism>
<accession>A0A6I2UAD9</accession>
<dbReference type="InterPro" id="IPR038765">
    <property type="entry name" value="Papain-like_cys_pep_sf"/>
</dbReference>
<dbReference type="SUPFAM" id="SSF54001">
    <property type="entry name" value="Cysteine proteinases"/>
    <property type="match status" value="1"/>
</dbReference>
<keyword evidence="5" id="KW-0732">Signal</keyword>
<dbReference type="InterPro" id="IPR002477">
    <property type="entry name" value="Peptidoglycan-bd-like"/>
</dbReference>
<dbReference type="Gene3D" id="3.90.1720.10">
    <property type="entry name" value="endopeptidase domain like (from Nostoc punctiforme)"/>
    <property type="match status" value="1"/>
</dbReference>
<dbReference type="PANTHER" id="PTHR47053:SF1">
    <property type="entry name" value="MUREIN DD-ENDOPEPTIDASE MEPH-RELATED"/>
    <property type="match status" value="1"/>
</dbReference>
<feature type="domain" description="NlpC/P60" evidence="6">
    <location>
        <begin position="144"/>
        <end position="265"/>
    </location>
</feature>
<reference evidence="7 8" key="1">
    <citation type="submission" date="2019-08" db="EMBL/GenBank/DDBJ databases">
        <title>In-depth cultivation of the pig gut microbiome towards novel bacterial diversity and tailored functional studies.</title>
        <authorList>
            <person name="Wylensek D."/>
            <person name="Hitch T.C.A."/>
            <person name="Clavel T."/>
        </authorList>
    </citation>
    <scope>NUCLEOTIDE SEQUENCE [LARGE SCALE GENOMIC DNA]</scope>
    <source>
        <strain evidence="7 8">WCA-693-APC-5D-A</strain>
    </source>
</reference>
<dbReference type="Gene3D" id="1.10.101.10">
    <property type="entry name" value="PGBD-like superfamily/PGBD"/>
    <property type="match status" value="1"/>
</dbReference>
<dbReference type="GO" id="GO:0006508">
    <property type="term" value="P:proteolysis"/>
    <property type="evidence" value="ECO:0007669"/>
    <property type="project" value="UniProtKB-KW"/>
</dbReference>
<dbReference type="Proteomes" id="UP000433181">
    <property type="component" value="Unassembled WGS sequence"/>
</dbReference>
<dbReference type="RefSeq" id="WP_154406642.1">
    <property type="nucleotide sequence ID" value="NZ_VUNR01000008.1"/>
</dbReference>
<dbReference type="Pfam" id="PF01471">
    <property type="entry name" value="PG_binding_1"/>
    <property type="match status" value="1"/>
</dbReference>
<sequence>MREWRVWRKRIVSAAVLGCAGLLLTVNTALAFTNLQKNSRGPEVLQVQKCLKALGYSIPELDGVFGNSTYRAVMAFQRSNKIKITGVVDKKTYNALQVARRNFELNGGLERETAGSGRADDGDSWQDMKGSAVNVPESQPFLLRDNVPNVIRTAKKYIGVPYKFGGDTPKAFDCSGYLQYVFARHGMNLPRTADLQFKLGRSVPASRLEAGDLVFFSTYEPGASHCGIYLGNGEFIHASSSKGVRVDKLNDDYWKAKYYGGKHIVK</sequence>
<dbReference type="AlphaFoldDB" id="A0A6I2UAD9"/>
<dbReference type="InterPro" id="IPR000064">
    <property type="entry name" value="NLP_P60_dom"/>
</dbReference>
<dbReference type="GO" id="GO:0008234">
    <property type="term" value="F:cysteine-type peptidase activity"/>
    <property type="evidence" value="ECO:0007669"/>
    <property type="project" value="UniProtKB-KW"/>
</dbReference>
<keyword evidence="3" id="KW-0378">Hydrolase</keyword>
<dbReference type="GeneID" id="96778405"/>
<evidence type="ECO:0000256" key="4">
    <source>
        <dbReference type="ARBA" id="ARBA00022807"/>
    </source>
</evidence>
<comment type="caution">
    <text evidence="7">The sequence shown here is derived from an EMBL/GenBank/DDBJ whole genome shotgun (WGS) entry which is preliminary data.</text>
</comment>
<evidence type="ECO:0000256" key="2">
    <source>
        <dbReference type="ARBA" id="ARBA00022670"/>
    </source>
</evidence>
<dbReference type="EMBL" id="VUNR01000008">
    <property type="protein sequence ID" value="MSU08478.1"/>
    <property type="molecule type" value="Genomic_DNA"/>
</dbReference>
<dbReference type="PROSITE" id="PS51935">
    <property type="entry name" value="NLPC_P60"/>
    <property type="match status" value="1"/>
</dbReference>
<dbReference type="SUPFAM" id="SSF47090">
    <property type="entry name" value="PGBD-like"/>
    <property type="match status" value="1"/>
</dbReference>
<keyword evidence="4" id="KW-0788">Thiol protease</keyword>
<protein>
    <submittedName>
        <fullName evidence="7">Endopeptidase</fullName>
    </submittedName>
</protein>
<evidence type="ECO:0000313" key="7">
    <source>
        <dbReference type="EMBL" id="MSU08478.1"/>
    </source>
</evidence>
<dbReference type="InterPro" id="IPR051202">
    <property type="entry name" value="Peptidase_C40"/>
</dbReference>
<dbReference type="Pfam" id="PF00877">
    <property type="entry name" value="NLPC_P60"/>
    <property type="match status" value="1"/>
</dbReference>
<evidence type="ECO:0000256" key="5">
    <source>
        <dbReference type="SAM" id="SignalP"/>
    </source>
</evidence>
<dbReference type="InterPro" id="IPR036365">
    <property type="entry name" value="PGBD-like_sf"/>
</dbReference>